<dbReference type="InterPro" id="IPR006569">
    <property type="entry name" value="CID_dom"/>
</dbReference>
<organism evidence="3 4">
    <name type="scientific">Thyridium curvatum</name>
    <dbReference type="NCBI Taxonomy" id="1093900"/>
    <lineage>
        <taxon>Eukaryota</taxon>
        <taxon>Fungi</taxon>
        <taxon>Dikarya</taxon>
        <taxon>Ascomycota</taxon>
        <taxon>Pezizomycotina</taxon>
        <taxon>Sordariomycetes</taxon>
        <taxon>Sordariomycetidae</taxon>
        <taxon>Thyridiales</taxon>
        <taxon>Thyridiaceae</taxon>
        <taxon>Thyridium</taxon>
    </lineage>
</organism>
<feature type="domain" description="CID" evidence="2">
    <location>
        <begin position="1"/>
        <end position="113"/>
    </location>
</feature>
<evidence type="ECO:0000313" key="3">
    <source>
        <dbReference type="EMBL" id="TPX15114.1"/>
    </source>
</evidence>
<dbReference type="InterPro" id="IPR008942">
    <property type="entry name" value="ENTH_VHS"/>
</dbReference>
<dbReference type="PROSITE" id="PS51391">
    <property type="entry name" value="CID"/>
    <property type="match status" value="1"/>
</dbReference>
<dbReference type="InParanoid" id="A0A507B921"/>
<feature type="compositionally biased region" description="Acidic residues" evidence="1">
    <location>
        <begin position="388"/>
        <end position="407"/>
    </location>
</feature>
<dbReference type="GO" id="GO:0000993">
    <property type="term" value="F:RNA polymerase II complex binding"/>
    <property type="evidence" value="ECO:0007669"/>
    <property type="project" value="TreeGrafter"/>
</dbReference>
<dbReference type="AlphaFoldDB" id="A0A507B921"/>
<dbReference type="Pfam" id="PF04818">
    <property type="entry name" value="CID"/>
    <property type="match status" value="1"/>
</dbReference>
<comment type="caution">
    <text evidence="3">The sequence shown here is derived from an EMBL/GenBank/DDBJ whole genome shotgun (WGS) entry which is preliminary data.</text>
</comment>
<dbReference type="OrthoDB" id="10069473at2759"/>
<keyword evidence="4" id="KW-1185">Reference proteome</keyword>
<gene>
    <name evidence="3" type="ORF">E0L32_004672</name>
</gene>
<evidence type="ECO:0000259" key="2">
    <source>
        <dbReference type="PROSITE" id="PS51391"/>
    </source>
</evidence>
<dbReference type="GeneID" id="41972119"/>
<dbReference type="Proteomes" id="UP000319257">
    <property type="component" value="Unassembled WGS sequence"/>
</dbReference>
<accession>A0A507B921</accession>
<dbReference type="Gene3D" id="1.25.40.90">
    <property type="match status" value="1"/>
</dbReference>
<dbReference type="PANTHER" id="PTHR12460:SF0">
    <property type="entry name" value="CID DOMAIN-CONTAINING PROTEIN-RELATED"/>
    <property type="match status" value="1"/>
</dbReference>
<reference evidence="3 4" key="1">
    <citation type="submission" date="2019-06" db="EMBL/GenBank/DDBJ databases">
        <title>Draft genome sequence of the filamentous fungus Phialemoniopsis curvata isolated from diesel fuel.</title>
        <authorList>
            <person name="Varaljay V.A."/>
            <person name="Lyon W.J."/>
            <person name="Crouch A.L."/>
            <person name="Drake C.E."/>
            <person name="Hollomon J.M."/>
            <person name="Nadeau L.J."/>
            <person name="Nunn H.S."/>
            <person name="Stevenson B.S."/>
            <person name="Bojanowski C.L."/>
            <person name="Crookes-Goodson W.J."/>
        </authorList>
    </citation>
    <scope>NUCLEOTIDE SEQUENCE [LARGE SCALE GENOMIC DNA]</scope>
    <source>
        <strain evidence="3 4">D216</strain>
    </source>
</reference>
<dbReference type="FunCoup" id="A0A507B921">
    <property type="interactions" value="44"/>
</dbReference>
<feature type="compositionally biased region" description="Polar residues" evidence="1">
    <location>
        <begin position="349"/>
        <end position="373"/>
    </location>
</feature>
<dbReference type="GO" id="GO:0031124">
    <property type="term" value="P:mRNA 3'-end processing"/>
    <property type="evidence" value="ECO:0007669"/>
    <property type="project" value="TreeGrafter"/>
</dbReference>
<sequence length="418" mass="43467">MAYTDDAVLAKLSALNESHESIATAAQWIMFHRRMDNTLTTETEVTQQSKARHKEDFVLAFSPVIAEATASAYKGGSSDIQNKLRRVIDVWKDRNIFEQPIQEAIEARIEELDKAKGAPKSAFGGGSIFGSSSSSAFPSELSALVAPQQNVSKLLLPTKAAASSADQDYGKLFDPAAPVPSAPVYAARLNGLLKALASAEGAVAECVKARRTLIGALEKILDTNRAALEEDEARLADLVSRKATVDTKKQDIELAIMSGLASSSAGAGAGGDNDPASHKEGSGSPAPEPDRPEVEALTPPSAHDSPGDFYDNIMGTPPPAGPPADEDDEPAAAAAAAASSSIAMDGMLPTTTTTNSRSSLPPYQSVPVSTNGANKRRRLDSGSGGGGGDDDFPDLGGDDDGIDEDVAEMLRKDSSVGS</sequence>
<proteinExistence type="predicted"/>
<feature type="region of interest" description="Disordered" evidence="1">
    <location>
        <begin position="263"/>
        <end position="418"/>
    </location>
</feature>
<feature type="compositionally biased region" description="Basic and acidic residues" evidence="1">
    <location>
        <begin position="408"/>
        <end position="418"/>
    </location>
</feature>
<evidence type="ECO:0000256" key="1">
    <source>
        <dbReference type="SAM" id="MobiDB-lite"/>
    </source>
</evidence>
<dbReference type="STRING" id="1093900.A0A507B921"/>
<dbReference type="SMART" id="SM00582">
    <property type="entry name" value="RPR"/>
    <property type="match status" value="1"/>
</dbReference>
<protein>
    <recommendedName>
        <fullName evidence="2">CID domain-containing protein</fullName>
    </recommendedName>
</protein>
<dbReference type="RefSeq" id="XP_030996825.1">
    <property type="nucleotide sequence ID" value="XM_031139108.1"/>
</dbReference>
<dbReference type="PANTHER" id="PTHR12460">
    <property type="entry name" value="CYCLIN-DEPENDENT KINASE INHIBITOR-RELATED PROTEIN"/>
    <property type="match status" value="1"/>
</dbReference>
<name>A0A507B921_9PEZI</name>
<evidence type="ECO:0000313" key="4">
    <source>
        <dbReference type="Proteomes" id="UP000319257"/>
    </source>
</evidence>
<dbReference type="EMBL" id="SKBQ01000023">
    <property type="protein sequence ID" value="TPX15114.1"/>
    <property type="molecule type" value="Genomic_DNA"/>
</dbReference>